<name>A0A8H7QTC5_9FUNG</name>
<dbReference type="OrthoDB" id="2443300at2759"/>
<gene>
    <name evidence="1" type="ORF">INT46_003212</name>
</gene>
<reference evidence="1" key="1">
    <citation type="submission" date="2020-12" db="EMBL/GenBank/DDBJ databases">
        <title>Metabolic potential, ecology and presence of endohyphal bacteria is reflected in genomic diversity of Mucoromycotina.</title>
        <authorList>
            <person name="Muszewska A."/>
            <person name="Okrasinska A."/>
            <person name="Steczkiewicz K."/>
            <person name="Drgas O."/>
            <person name="Orlowska M."/>
            <person name="Perlinska-Lenart U."/>
            <person name="Aleksandrzak-Piekarczyk T."/>
            <person name="Szatraj K."/>
            <person name="Zielenkiewicz U."/>
            <person name="Pilsyk S."/>
            <person name="Malc E."/>
            <person name="Mieczkowski P."/>
            <person name="Kruszewska J.S."/>
            <person name="Biernat P."/>
            <person name="Pawlowska J."/>
        </authorList>
    </citation>
    <scope>NUCLEOTIDE SEQUENCE</scope>
    <source>
        <strain evidence="1">CBS 226.32</strain>
    </source>
</reference>
<sequence length="141" mass="16536">MMMIHKSDDDRIILSKLTAPAEPNLPSVYILNLYAPAEETIYNKTTFYNKLIDFVKSLEFYSNILDRLILAGKFDFQYDLHLPGNLSQKQPTEFVFFTNNCLHDCNSNYSNPFFEMLPIFRRGQVIKTLDYIMMGHHLKDL</sequence>
<evidence type="ECO:0000313" key="2">
    <source>
        <dbReference type="Proteomes" id="UP000650833"/>
    </source>
</evidence>
<accession>A0A8H7QTC5</accession>
<proteinExistence type="predicted"/>
<protein>
    <submittedName>
        <fullName evidence="1">Uncharacterized protein</fullName>
    </submittedName>
</protein>
<organism evidence="1 2">
    <name type="scientific">Mucor plumbeus</name>
    <dbReference type="NCBI Taxonomy" id="97098"/>
    <lineage>
        <taxon>Eukaryota</taxon>
        <taxon>Fungi</taxon>
        <taxon>Fungi incertae sedis</taxon>
        <taxon>Mucoromycota</taxon>
        <taxon>Mucoromycotina</taxon>
        <taxon>Mucoromycetes</taxon>
        <taxon>Mucorales</taxon>
        <taxon>Mucorineae</taxon>
        <taxon>Mucoraceae</taxon>
        <taxon>Mucor</taxon>
    </lineage>
</organism>
<dbReference type="AlphaFoldDB" id="A0A8H7QTC5"/>
<dbReference type="Proteomes" id="UP000650833">
    <property type="component" value="Unassembled WGS sequence"/>
</dbReference>
<dbReference type="EMBL" id="JAEPRC010000410">
    <property type="protein sequence ID" value="KAG2197905.1"/>
    <property type="molecule type" value="Genomic_DNA"/>
</dbReference>
<keyword evidence="2" id="KW-1185">Reference proteome</keyword>
<evidence type="ECO:0000313" key="1">
    <source>
        <dbReference type="EMBL" id="KAG2197905.1"/>
    </source>
</evidence>
<comment type="caution">
    <text evidence="1">The sequence shown here is derived from an EMBL/GenBank/DDBJ whole genome shotgun (WGS) entry which is preliminary data.</text>
</comment>